<evidence type="ECO:0000313" key="2">
    <source>
        <dbReference type="Proteomes" id="UP000004994"/>
    </source>
</evidence>
<dbReference type="EnsemblPlants" id="Solyc01g056885.1.1">
    <property type="protein sequence ID" value="Solyc01g056885.1.1"/>
    <property type="gene ID" value="Solyc01g056885.1"/>
</dbReference>
<reference evidence="1" key="2">
    <citation type="submission" date="2019-01" db="UniProtKB">
        <authorList>
            <consortium name="EnsemblPlants"/>
        </authorList>
    </citation>
    <scope>IDENTIFICATION</scope>
    <source>
        <strain evidence="1">cv. Heinz 1706</strain>
    </source>
</reference>
<keyword evidence="2" id="KW-1185">Reference proteome</keyword>
<organism evidence="1">
    <name type="scientific">Solanum lycopersicum</name>
    <name type="common">Tomato</name>
    <name type="synonym">Lycopersicon esculentum</name>
    <dbReference type="NCBI Taxonomy" id="4081"/>
    <lineage>
        <taxon>Eukaryota</taxon>
        <taxon>Viridiplantae</taxon>
        <taxon>Streptophyta</taxon>
        <taxon>Embryophyta</taxon>
        <taxon>Tracheophyta</taxon>
        <taxon>Spermatophyta</taxon>
        <taxon>Magnoliopsida</taxon>
        <taxon>eudicotyledons</taxon>
        <taxon>Gunneridae</taxon>
        <taxon>Pentapetalae</taxon>
        <taxon>asterids</taxon>
        <taxon>lamiids</taxon>
        <taxon>Solanales</taxon>
        <taxon>Solanaceae</taxon>
        <taxon>Solanoideae</taxon>
        <taxon>Solaneae</taxon>
        <taxon>Solanum</taxon>
        <taxon>Solanum subgen. Lycopersicon</taxon>
    </lineage>
</organism>
<accession>A0A3Q7EEC2</accession>
<proteinExistence type="predicted"/>
<dbReference type="Proteomes" id="UP000004994">
    <property type="component" value="Chromosome 1"/>
</dbReference>
<sequence>MLNIDIIRMINLQGIRWQKGIGSMITENEKKNFPEKLLQVRFSVVIVNRNLDLIFHVVSTDESYVQAQLCGKYYWKLLQQYDAI</sequence>
<evidence type="ECO:0000313" key="1">
    <source>
        <dbReference type="EnsemblPlants" id="Solyc01g056885.1.1"/>
    </source>
</evidence>
<dbReference type="Gramene" id="Solyc01g056885.1.1">
    <property type="protein sequence ID" value="Solyc01g056885.1.1"/>
    <property type="gene ID" value="Solyc01g056885.1"/>
</dbReference>
<name>A0A3Q7EEC2_SOLLC</name>
<protein>
    <submittedName>
        <fullName evidence="1">Uncharacterized protein</fullName>
    </submittedName>
</protein>
<dbReference type="InParanoid" id="A0A3Q7EEC2"/>
<dbReference type="AlphaFoldDB" id="A0A3Q7EEC2"/>
<reference evidence="1" key="1">
    <citation type="journal article" date="2012" name="Nature">
        <title>The tomato genome sequence provides insights into fleshy fruit evolution.</title>
        <authorList>
            <consortium name="Tomato Genome Consortium"/>
        </authorList>
    </citation>
    <scope>NUCLEOTIDE SEQUENCE [LARGE SCALE GENOMIC DNA]</scope>
    <source>
        <strain evidence="1">cv. Heinz 1706</strain>
    </source>
</reference>